<dbReference type="SUPFAM" id="SSF54001">
    <property type="entry name" value="Cysteine proteinases"/>
    <property type="match status" value="1"/>
</dbReference>
<comment type="caution">
    <text evidence="6">The sequence shown here is derived from an EMBL/GenBank/DDBJ whole genome shotgun (WGS) entry which is preliminary data.</text>
</comment>
<evidence type="ECO:0000313" key="6">
    <source>
        <dbReference type="EMBL" id="MED6184511.1"/>
    </source>
</evidence>
<evidence type="ECO:0000256" key="2">
    <source>
        <dbReference type="ARBA" id="ARBA00022670"/>
    </source>
</evidence>
<reference evidence="6 7" key="1">
    <citation type="journal article" date="2023" name="Plants (Basel)">
        <title>Bridging the Gap: Combining Genomics and Transcriptomics Approaches to Understand Stylosanthes scabra, an Orphan Legume from the Brazilian Caatinga.</title>
        <authorList>
            <person name="Ferreira-Neto J.R.C."/>
            <person name="da Silva M.D."/>
            <person name="Binneck E."/>
            <person name="de Melo N.F."/>
            <person name="da Silva R.H."/>
            <person name="de Melo A.L.T.M."/>
            <person name="Pandolfi V."/>
            <person name="Bustamante F.O."/>
            <person name="Brasileiro-Vidal A.C."/>
            <person name="Benko-Iseppon A.M."/>
        </authorList>
    </citation>
    <scope>NUCLEOTIDE SEQUENCE [LARGE SCALE GENOMIC DNA]</scope>
    <source>
        <tissue evidence="6">Leaves</tissue>
    </source>
</reference>
<feature type="compositionally biased region" description="Low complexity" evidence="4">
    <location>
        <begin position="154"/>
        <end position="166"/>
    </location>
</feature>
<dbReference type="Pfam" id="PF02902">
    <property type="entry name" value="Peptidase_C48"/>
    <property type="match status" value="1"/>
</dbReference>
<dbReference type="InterPro" id="IPR057375">
    <property type="entry name" value="ULP2A/B_PH"/>
</dbReference>
<dbReference type="Pfam" id="PF25352">
    <property type="entry name" value="PH_ULP"/>
    <property type="match status" value="1"/>
</dbReference>
<dbReference type="Gene3D" id="3.30.310.130">
    <property type="entry name" value="Ubiquitin-related"/>
    <property type="match status" value="1"/>
</dbReference>
<dbReference type="InterPro" id="IPR038765">
    <property type="entry name" value="Papain-like_cys_pep_sf"/>
</dbReference>
<keyword evidence="7" id="KW-1185">Reference proteome</keyword>
<dbReference type="Proteomes" id="UP001341840">
    <property type="component" value="Unassembled WGS sequence"/>
</dbReference>
<dbReference type="EMBL" id="JASCZI010181556">
    <property type="protein sequence ID" value="MED6184511.1"/>
    <property type="molecule type" value="Genomic_DNA"/>
</dbReference>
<name>A0ABU6WI04_9FABA</name>
<evidence type="ECO:0000256" key="1">
    <source>
        <dbReference type="ARBA" id="ARBA00005234"/>
    </source>
</evidence>
<gene>
    <name evidence="6" type="ORF">PIB30_048159</name>
</gene>
<keyword evidence="3" id="KW-0378">Hydrolase</keyword>
<sequence>MTRRTRSSSSSAASSSKFDVFEFGGDDEHIESASSRILSKFSNPRDTGSRISPLTKYSFLHAFADGSKIPPSRDVAVDPIVLSESDDEANCSTEKPRPKPLQVVDAAAAAAADGDGDDRRTCTNSCSIEVVDCFTHSKNHSLHVNLEEEDDDGIQISSSSSSSGNSSEDEVSLEDKLVGHGSNACETDGIKEVVDVSPDFIRYGDLYSTSSQLIFSSRYIKLRCSTINGTGGTFKMEWATEDIMKIESCWVGKVETAMINLLLKSKNSREDGNTNQKPGVKLLKFAVYDPSWAKIEQTIKLLDRRYVDLWSTTFDNDIDNNENISLGQDSLFPQKHYFPNFEEAFDEVIFPKGEPDAISISKRDVELLQPETFINDTIIDFYVKYLKNRMPPDEQDRIHFFNSFFFRKLADLDKDPSSACDGKAAFQRVRKWTRKLNLFEKDYIFIPVNYSLHWSLIVICHPGEVISFKDEDIKDSPKVPCILHMDSLKGSHKGLKNVFQSYLGEEWKERHSNVEDEVFSKFLNMRFVSLELPQQENFYDCGIFLLHYVECFLSEAPANFNPFKTTKISNFLTSNWFPPMEASLKRSYIHNLIHDIFNDNSLKSPPADCLDKALPEVPGIVKQRVEAGSLPGNCCLAKWNARNPSSSLTEHETDIQSLSVSPIRVASCLREPGLAFEDRRGPVLNSDSPSCLSPCCRGGFLSPIEETEESVEETTSLYVEDSEDAILTPDLPSTSYISKDHKVPGTTLQRLCVDLVEDVGGHTSDAFCCNTLGTESYEDQPRKKTEGHNISDNINAIEYLSTSSEETEDLFVQDSQEEHEGDDVNQSVKYCTKLRGNMNPVIRQIFVPGQSMSLADDIQADSDERDAKRQKVVMNVGDQRRRLTRRMAKKPCVISCE</sequence>
<dbReference type="PROSITE" id="PS50600">
    <property type="entry name" value="ULP_PROTEASE"/>
    <property type="match status" value="1"/>
</dbReference>
<organism evidence="6 7">
    <name type="scientific">Stylosanthes scabra</name>
    <dbReference type="NCBI Taxonomy" id="79078"/>
    <lineage>
        <taxon>Eukaryota</taxon>
        <taxon>Viridiplantae</taxon>
        <taxon>Streptophyta</taxon>
        <taxon>Embryophyta</taxon>
        <taxon>Tracheophyta</taxon>
        <taxon>Spermatophyta</taxon>
        <taxon>Magnoliopsida</taxon>
        <taxon>eudicotyledons</taxon>
        <taxon>Gunneridae</taxon>
        <taxon>Pentapetalae</taxon>
        <taxon>rosids</taxon>
        <taxon>fabids</taxon>
        <taxon>Fabales</taxon>
        <taxon>Fabaceae</taxon>
        <taxon>Papilionoideae</taxon>
        <taxon>50 kb inversion clade</taxon>
        <taxon>dalbergioids sensu lato</taxon>
        <taxon>Dalbergieae</taxon>
        <taxon>Pterocarpus clade</taxon>
        <taxon>Stylosanthes</taxon>
    </lineage>
</organism>
<evidence type="ECO:0000313" key="7">
    <source>
        <dbReference type="Proteomes" id="UP001341840"/>
    </source>
</evidence>
<comment type="similarity">
    <text evidence="1">Belongs to the peptidase C48 family.</text>
</comment>
<keyword evidence="2" id="KW-0645">Protease</keyword>
<dbReference type="Gene3D" id="1.10.418.20">
    <property type="match status" value="1"/>
</dbReference>
<protein>
    <recommendedName>
        <fullName evidence="5">Ubiquitin-like protease family profile domain-containing protein</fullName>
    </recommendedName>
</protein>
<dbReference type="InterPro" id="IPR003653">
    <property type="entry name" value="Peptidase_C48_C"/>
</dbReference>
<evidence type="ECO:0000256" key="3">
    <source>
        <dbReference type="ARBA" id="ARBA00022801"/>
    </source>
</evidence>
<dbReference type="PANTHER" id="PTHR47764">
    <property type="entry name" value="UBIQUITIN-LIKE-SPECIFIC PROTEASE 2B-RELATED"/>
    <property type="match status" value="1"/>
</dbReference>
<evidence type="ECO:0000259" key="5">
    <source>
        <dbReference type="PROSITE" id="PS50600"/>
    </source>
</evidence>
<feature type="region of interest" description="Disordered" evidence="4">
    <location>
        <begin position="144"/>
        <end position="173"/>
    </location>
</feature>
<evidence type="ECO:0000256" key="4">
    <source>
        <dbReference type="SAM" id="MobiDB-lite"/>
    </source>
</evidence>
<accession>A0ABU6WI04</accession>
<feature type="domain" description="Ubiquitin-like protease family profile" evidence="5">
    <location>
        <begin position="358"/>
        <end position="552"/>
    </location>
</feature>
<proteinExistence type="inferred from homology"/>
<dbReference type="PANTHER" id="PTHR47764:SF12">
    <property type="entry name" value="ULP1 PROTEASE FAMILY, CARBOXY-TERMINAL DOMAIN PROTEIN"/>
    <property type="match status" value="1"/>
</dbReference>